<comment type="caution">
    <text evidence="1">The sequence shown here is derived from an EMBL/GenBank/DDBJ whole genome shotgun (WGS) entry which is preliminary data.</text>
</comment>
<keyword evidence="2" id="KW-1185">Reference proteome</keyword>
<dbReference type="RefSeq" id="WP_266569292.1">
    <property type="nucleotide sequence ID" value="NZ_JAVREZ010000012.1"/>
</dbReference>
<organism evidence="1 2">
    <name type="scientific">Streptomyces doebereineriae</name>
    <dbReference type="NCBI Taxonomy" id="3075528"/>
    <lineage>
        <taxon>Bacteria</taxon>
        <taxon>Bacillati</taxon>
        <taxon>Actinomycetota</taxon>
        <taxon>Actinomycetes</taxon>
        <taxon>Kitasatosporales</taxon>
        <taxon>Streptomycetaceae</taxon>
        <taxon>Streptomyces</taxon>
    </lineage>
</organism>
<dbReference type="EMBL" id="JAVREZ010000012">
    <property type="protein sequence ID" value="MDT0484454.1"/>
    <property type="molecule type" value="Genomic_DNA"/>
</dbReference>
<evidence type="ECO:0000313" key="2">
    <source>
        <dbReference type="Proteomes" id="UP001183824"/>
    </source>
</evidence>
<name>A0ABU2VGE8_9ACTN</name>
<proteinExistence type="predicted"/>
<dbReference type="Proteomes" id="UP001183824">
    <property type="component" value="Unassembled WGS sequence"/>
</dbReference>
<evidence type="ECO:0000313" key="1">
    <source>
        <dbReference type="EMBL" id="MDT0484454.1"/>
    </source>
</evidence>
<reference evidence="2" key="1">
    <citation type="submission" date="2023-07" db="EMBL/GenBank/DDBJ databases">
        <title>30 novel species of actinomycetes from the DSMZ collection.</title>
        <authorList>
            <person name="Nouioui I."/>
        </authorList>
    </citation>
    <scope>NUCLEOTIDE SEQUENCE [LARGE SCALE GENOMIC DNA]</scope>
    <source>
        <strain evidence="2">DSM 41640</strain>
    </source>
</reference>
<sequence>MPDTVSIPSAVAEAFTDAWCDTVITSDIAASLGCTEVDTLADLLRALNADQSADEWIAAHAQDDEPDNRHFQGIVPADAALATDGMRWSPVPDDTRGAR</sequence>
<gene>
    <name evidence="1" type="ORF">RNB18_30315</name>
</gene>
<protein>
    <submittedName>
        <fullName evidence="1">Uncharacterized protein</fullName>
    </submittedName>
</protein>
<accession>A0ABU2VGE8</accession>